<gene>
    <name evidence="2" type="ORF">T12_3450</name>
</gene>
<dbReference type="EMBL" id="JYDQ01000103">
    <property type="protein sequence ID" value="KRY15024.1"/>
    <property type="molecule type" value="Genomic_DNA"/>
</dbReference>
<reference evidence="2 3" key="1">
    <citation type="submission" date="2015-01" db="EMBL/GenBank/DDBJ databases">
        <title>Evolution of Trichinella species and genotypes.</title>
        <authorList>
            <person name="Korhonen P.K."/>
            <person name="Edoardo P."/>
            <person name="Giuseppe L.R."/>
            <person name="Gasser R.B."/>
        </authorList>
    </citation>
    <scope>NUCLEOTIDE SEQUENCE [LARGE SCALE GENOMIC DNA]</scope>
    <source>
        <strain evidence="2">ISS2496</strain>
    </source>
</reference>
<evidence type="ECO:0000313" key="2">
    <source>
        <dbReference type="EMBL" id="KRY15024.1"/>
    </source>
</evidence>
<evidence type="ECO:0000313" key="3">
    <source>
        <dbReference type="Proteomes" id="UP000054783"/>
    </source>
</evidence>
<dbReference type="Proteomes" id="UP000054783">
    <property type="component" value="Unassembled WGS sequence"/>
</dbReference>
<sequence length="96" mass="11632">MRERRDGRRGRVRSCVRARQRQRFPRREERWRCVDVSRCWNEQQSIDRMENLTVKLKTVENRNMKAAYAKQSKQAARRPGRQASQHDQRCSFINVA</sequence>
<name>A0A0V0ZQR7_9BILA</name>
<feature type="region of interest" description="Disordered" evidence="1">
    <location>
        <begin position="71"/>
        <end position="96"/>
    </location>
</feature>
<keyword evidence="3" id="KW-1185">Reference proteome</keyword>
<protein>
    <submittedName>
        <fullName evidence="2">Uncharacterized protein</fullName>
    </submittedName>
</protein>
<proteinExistence type="predicted"/>
<comment type="caution">
    <text evidence="2">The sequence shown here is derived from an EMBL/GenBank/DDBJ whole genome shotgun (WGS) entry which is preliminary data.</text>
</comment>
<dbReference type="AlphaFoldDB" id="A0A0V0ZQR7"/>
<organism evidence="2 3">
    <name type="scientific">Trichinella patagoniensis</name>
    <dbReference type="NCBI Taxonomy" id="990121"/>
    <lineage>
        <taxon>Eukaryota</taxon>
        <taxon>Metazoa</taxon>
        <taxon>Ecdysozoa</taxon>
        <taxon>Nematoda</taxon>
        <taxon>Enoplea</taxon>
        <taxon>Dorylaimia</taxon>
        <taxon>Trichinellida</taxon>
        <taxon>Trichinellidae</taxon>
        <taxon>Trichinella</taxon>
    </lineage>
</organism>
<evidence type="ECO:0000256" key="1">
    <source>
        <dbReference type="SAM" id="MobiDB-lite"/>
    </source>
</evidence>
<accession>A0A0V0ZQR7</accession>